<accession>R7Z3R1</accession>
<dbReference type="Proteomes" id="UP000016924">
    <property type="component" value="Unassembled WGS sequence"/>
</dbReference>
<dbReference type="OrthoDB" id="5287295at2759"/>
<feature type="transmembrane region" description="Helical" evidence="1">
    <location>
        <begin position="12"/>
        <end position="31"/>
    </location>
</feature>
<feature type="transmembrane region" description="Helical" evidence="1">
    <location>
        <begin position="112"/>
        <end position="131"/>
    </location>
</feature>
<organism evidence="2 3">
    <name type="scientific">Coniosporium apollinis (strain CBS 100218)</name>
    <name type="common">Rock-inhabiting black yeast</name>
    <dbReference type="NCBI Taxonomy" id="1168221"/>
    <lineage>
        <taxon>Eukaryota</taxon>
        <taxon>Fungi</taxon>
        <taxon>Dikarya</taxon>
        <taxon>Ascomycota</taxon>
        <taxon>Pezizomycotina</taxon>
        <taxon>Dothideomycetes</taxon>
        <taxon>Dothideomycetes incertae sedis</taxon>
        <taxon>Coniosporium</taxon>
    </lineage>
</organism>
<dbReference type="AlphaFoldDB" id="R7Z3R1"/>
<keyword evidence="1" id="KW-1133">Transmembrane helix</keyword>
<gene>
    <name evidence="2" type="ORF">W97_08065</name>
</gene>
<evidence type="ECO:0000313" key="2">
    <source>
        <dbReference type="EMBL" id="EON68807.1"/>
    </source>
</evidence>
<evidence type="ECO:0000256" key="1">
    <source>
        <dbReference type="SAM" id="Phobius"/>
    </source>
</evidence>
<dbReference type="GeneID" id="19905376"/>
<keyword evidence="1" id="KW-0812">Transmembrane</keyword>
<evidence type="ECO:0000313" key="3">
    <source>
        <dbReference type="Proteomes" id="UP000016924"/>
    </source>
</evidence>
<feature type="transmembrane region" description="Helical" evidence="1">
    <location>
        <begin position="43"/>
        <end position="60"/>
    </location>
</feature>
<dbReference type="OMA" id="NILFWAI"/>
<feature type="transmembrane region" description="Helical" evidence="1">
    <location>
        <begin position="172"/>
        <end position="198"/>
    </location>
</feature>
<keyword evidence="3" id="KW-1185">Reference proteome</keyword>
<dbReference type="eggNOG" id="ENOG502ST7N">
    <property type="taxonomic scope" value="Eukaryota"/>
</dbReference>
<keyword evidence="1" id="KW-0472">Membrane</keyword>
<feature type="transmembrane region" description="Helical" evidence="1">
    <location>
        <begin position="247"/>
        <end position="267"/>
    </location>
</feature>
<sequence>MSGAIPQEYVGTVVAVVLYTFLCLFAALILVRKLYLNGDKFTYVALLSLFVAVGIVAAIGEQIHYAANWKVVKEAQYQKALYMVDHPGLVFTNAAGWGDRTFYSIRSYCANVQAILILFWSIALFVGTWNLSLNRIRGHQDQISLGSKIFAIVLPATHQGVRQIPALYKSAIVYLFVADSIIIFSFTFGTFFLILTLYKYVQSRKVFKLFQASSAQSASIAADGRAGTSTSNPSPISASLDADDKWLIIRFTIAFSVLTAYSIILGMHQHRLYREHKATDLADGPNISPAFIKYECVQDIPVVSTGFVMLLIFGTRRRFWQGYWEKCKESWDGMRMRLKRLGRRRSGVTGRRQELPMHWNRMHSEDDGVELSWRGDKGEPRQHIKAVVG</sequence>
<reference evidence="3" key="1">
    <citation type="submission" date="2012-06" db="EMBL/GenBank/DDBJ databases">
        <title>The genome sequence of Coniosporium apollinis CBS 100218.</title>
        <authorList>
            <consortium name="The Broad Institute Genome Sequencing Platform"/>
            <person name="Cuomo C."/>
            <person name="Gorbushina A."/>
            <person name="Noack S."/>
            <person name="Walker B."/>
            <person name="Young S.K."/>
            <person name="Zeng Q."/>
            <person name="Gargeya S."/>
            <person name="Fitzgerald M."/>
            <person name="Haas B."/>
            <person name="Abouelleil A."/>
            <person name="Alvarado L."/>
            <person name="Arachchi H.M."/>
            <person name="Berlin A.M."/>
            <person name="Chapman S.B."/>
            <person name="Goldberg J."/>
            <person name="Griggs A."/>
            <person name="Gujja S."/>
            <person name="Hansen M."/>
            <person name="Howarth C."/>
            <person name="Imamovic A."/>
            <person name="Larimer J."/>
            <person name="McCowan C."/>
            <person name="Montmayeur A."/>
            <person name="Murphy C."/>
            <person name="Neiman D."/>
            <person name="Pearson M."/>
            <person name="Priest M."/>
            <person name="Roberts A."/>
            <person name="Saif S."/>
            <person name="Shea T."/>
            <person name="Sisk P."/>
            <person name="Sykes S."/>
            <person name="Wortman J."/>
            <person name="Nusbaum C."/>
            <person name="Birren B."/>
        </authorList>
    </citation>
    <scope>NUCLEOTIDE SEQUENCE [LARGE SCALE GENOMIC DNA]</scope>
    <source>
        <strain evidence="3">CBS 100218</strain>
    </source>
</reference>
<protein>
    <submittedName>
        <fullName evidence="2">Uncharacterized protein</fullName>
    </submittedName>
</protein>
<dbReference type="HOGENOM" id="CLU_038399_3_1_1"/>
<proteinExistence type="predicted"/>
<name>R7Z3R1_CONA1</name>
<dbReference type="EMBL" id="JH767601">
    <property type="protein sequence ID" value="EON68807.1"/>
    <property type="molecule type" value="Genomic_DNA"/>
</dbReference>
<dbReference type="RefSeq" id="XP_007784124.1">
    <property type="nucleotide sequence ID" value="XM_007785934.1"/>
</dbReference>